<name>A0A8H4VTQ5_9AGAR</name>
<dbReference type="Proteomes" id="UP000521872">
    <property type="component" value="Unassembled WGS sequence"/>
</dbReference>
<feature type="region of interest" description="Disordered" evidence="1">
    <location>
        <begin position="1"/>
        <end position="24"/>
    </location>
</feature>
<dbReference type="EMBL" id="JAACJL010000002">
    <property type="protein sequence ID" value="KAF4622406.1"/>
    <property type="molecule type" value="Genomic_DNA"/>
</dbReference>
<keyword evidence="3" id="KW-1185">Reference proteome</keyword>
<gene>
    <name evidence="2" type="ORF">D9613_009554</name>
</gene>
<dbReference type="AlphaFoldDB" id="A0A8H4VTQ5"/>
<accession>A0A8H4VTQ5</accession>
<evidence type="ECO:0000313" key="2">
    <source>
        <dbReference type="EMBL" id="KAF4622406.1"/>
    </source>
</evidence>
<reference evidence="2 3" key="1">
    <citation type="submission" date="2019-12" db="EMBL/GenBank/DDBJ databases">
        <authorList>
            <person name="Floudas D."/>
            <person name="Bentzer J."/>
            <person name="Ahren D."/>
            <person name="Johansson T."/>
            <person name="Persson P."/>
            <person name="Tunlid A."/>
        </authorList>
    </citation>
    <scope>NUCLEOTIDE SEQUENCE [LARGE SCALE GENOMIC DNA]</scope>
    <source>
        <strain evidence="2 3">CBS 102.39</strain>
    </source>
</reference>
<sequence>MEKDSSNEDIPSNSQESMTPRVAFAGSSPGYYNYHTQVQRPGPAYQPDVQYYAPHPPRYYYRDSQYYPSQLPEIDYSRSNDGDDSCSCWPCAAWLPHSLLLLCMFLIDTQPQLKNDHQNEDCR</sequence>
<evidence type="ECO:0000256" key="1">
    <source>
        <dbReference type="SAM" id="MobiDB-lite"/>
    </source>
</evidence>
<protein>
    <submittedName>
        <fullName evidence="2">Uncharacterized protein</fullName>
    </submittedName>
</protein>
<evidence type="ECO:0000313" key="3">
    <source>
        <dbReference type="Proteomes" id="UP000521872"/>
    </source>
</evidence>
<proteinExistence type="predicted"/>
<comment type="caution">
    <text evidence="2">The sequence shown here is derived from an EMBL/GenBank/DDBJ whole genome shotgun (WGS) entry which is preliminary data.</text>
</comment>
<feature type="compositionally biased region" description="Polar residues" evidence="1">
    <location>
        <begin position="8"/>
        <end position="18"/>
    </location>
</feature>
<organism evidence="2 3">
    <name type="scientific">Agrocybe pediades</name>
    <dbReference type="NCBI Taxonomy" id="84607"/>
    <lineage>
        <taxon>Eukaryota</taxon>
        <taxon>Fungi</taxon>
        <taxon>Dikarya</taxon>
        <taxon>Basidiomycota</taxon>
        <taxon>Agaricomycotina</taxon>
        <taxon>Agaricomycetes</taxon>
        <taxon>Agaricomycetidae</taxon>
        <taxon>Agaricales</taxon>
        <taxon>Agaricineae</taxon>
        <taxon>Strophariaceae</taxon>
        <taxon>Agrocybe</taxon>
    </lineage>
</organism>